<dbReference type="SMART" id="SM00449">
    <property type="entry name" value="SPRY"/>
    <property type="match status" value="1"/>
</dbReference>
<evidence type="ECO:0000256" key="1">
    <source>
        <dbReference type="SAM" id="Coils"/>
    </source>
</evidence>
<dbReference type="SMART" id="SM00589">
    <property type="entry name" value="PRY"/>
    <property type="match status" value="1"/>
</dbReference>
<reference evidence="3" key="1">
    <citation type="submission" date="2021-01" db="EMBL/GenBank/DDBJ databases">
        <authorList>
            <person name="Zahm M."/>
            <person name="Roques C."/>
            <person name="Cabau C."/>
            <person name="Klopp C."/>
            <person name="Donnadieu C."/>
            <person name="Jouanno E."/>
            <person name="Lampietro C."/>
            <person name="Louis A."/>
            <person name="Herpin A."/>
            <person name="Echchiki A."/>
            <person name="Berthelot C."/>
            <person name="Parey E."/>
            <person name="Roest-Crollius H."/>
            <person name="Braasch I."/>
            <person name="Postlethwait J."/>
            <person name="Bobe J."/>
            <person name="Montfort J."/>
            <person name="Bouchez O."/>
            <person name="Begum T."/>
            <person name="Mejri S."/>
            <person name="Adams A."/>
            <person name="Chen W.-J."/>
            <person name="Guiguen Y."/>
        </authorList>
    </citation>
    <scope>NUCLEOTIDE SEQUENCE</scope>
    <source>
        <strain evidence="3">YG-15Mar2019-1</strain>
        <tissue evidence="3">Brain</tissue>
    </source>
</reference>
<dbReference type="Proteomes" id="UP001046870">
    <property type="component" value="Chromosome 1"/>
</dbReference>
<evidence type="ECO:0000259" key="2">
    <source>
        <dbReference type="PROSITE" id="PS50188"/>
    </source>
</evidence>
<dbReference type="InterPro" id="IPR013320">
    <property type="entry name" value="ConA-like_dom_sf"/>
</dbReference>
<comment type="caution">
    <text evidence="3">The sequence shown here is derived from an EMBL/GenBank/DDBJ whole genome shotgun (WGS) entry which is preliminary data.</text>
</comment>
<keyword evidence="1" id="KW-0175">Coiled coil</keyword>
<dbReference type="Pfam" id="PF00622">
    <property type="entry name" value="SPRY"/>
    <property type="match status" value="1"/>
</dbReference>
<dbReference type="InterPro" id="IPR003879">
    <property type="entry name" value="Butyrophylin_SPRY"/>
</dbReference>
<feature type="domain" description="B30.2/SPRY" evidence="2">
    <location>
        <begin position="197"/>
        <end position="386"/>
    </location>
</feature>
<dbReference type="InterPro" id="IPR003877">
    <property type="entry name" value="SPRY_dom"/>
</dbReference>
<organism evidence="3 4">
    <name type="scientific">Megalops atlanticus</name>
    <name type="common">Tarpon</name>
    <name type="synonym">Clupea gigantea</name>
    <dbReference type="NCBI Taxonomy" id="7932"/>
    <lineage>
        <taxon>Eukaryota</taxon>
        <taxon>Metazoa</taxon>
        <taxon>Chordata</taxon>
        <taxon>Craniata</taxon>
        <taxon>Vertebrata</taxon>
        <taxon>Euteleostomi</taxon>
        <taxon>Actinopterygii</taxon>
        <taxon>Neopterygii</taxon>
        <taxon>Teleostei</taxon>
        <taxon>Elopiformes</taxon>
        <taxon>Megalopidae</taxon>
        <taxon>Megalops</taxon>
    </lineage>
</organism>
<evidence type="ECO:0000313" key="4">
    <source>
        <dbReference type="Proteomes" id="UP001046870"/>
    </source>
</evidence>
<dbReference type="EMBL" id="JAFDVH010000001">
    <property type="protein sequence ID" value="KAG7491295.1"/>
    <property type="molecule type" value="Genomic_DNA"/>
</dbReference>
<name>A0A9D3QEJ0_MEGAT</name>
<gene>
    <name evidence="3" type="ORF">MATL_G00001710</name>
</gene>
<dbReference type="InterPro" id="IPR050143">
    <property type="entry name" value="TRIM/RBCC"/>
</dbReference>
<feature type="coiled-coil region" evidence="1">
    <location>
        <begin position="50"/>
        <end position="89"/>
    </location>
</feature>
<proteinExistence type="predicted"/>
<sequence length="405" mass="45719">MSHGHGGVIVCLSFQSILRAALKTLWAKLKGHKEARALFEETAQHIKIQAQQTERQIKAEFEKLHRFLREEEEARLAALRREKEQKSQMMKKRIETIMTEMSSALDTIRTIKDQLECDNVMFLHSYKTTVKRTWSSLQDAHHPSGVLSSLVTQLTHLVGSTFSKPGQIHVDTVRRISSTPQEPKLTEGALIDVAKHLGNLKYKVWEKMAASVQYTPVTLDPNTAARCLSLSEDLTSVRYTAERQSLPDNLERFAVGAEVLGSEGFNSGQHQWEVIVGDNHNWAVGMARESVKRKEKTTLSAEEGILALRFCGGEYTAEKAPLPVPKKPQRIRVQLNWNWGEVNFSDPAHNHHIGTIAFKGSEKLFPYFYSVCKDHPLQIAPEQLNITVEAPKQGMLSFLSGVLKY</sequence>
<dbReference type="InterPro" id="IPR043136">
    <property type="entry name" value="B30.2/SPRY_sf"/>
</dbReference>
<keyword evidence="4" id="KW-1185">Reference proteome</keyword>
<dbReference type="InterPro" id="IPR001870">
    <property type="entry name" value="B30.2/SPRY"/>
</dbReference>
<dbReference type="Pfam" id="PF13765">
    <property type="entry name" value="PRY"/>
    <property type="match status" value="1"/>
</dbReference>
<dbReference type="PROSITE" id="PS50188">
    <property type="entry name" value="B302_SPRY"/>
    <property type="match status" value="1"/>
</dbReference>
<dbReference type="OrthoDB" id="8752569at2759"/>
<dbReference type="InterPro" id="IPR006574">
    <property type="entry name" value="PRY"/>
</dbReference>
<dbReference type="PANTHER" id="PTHR24103">
    <property type="entry name" value="E3 UBIQUITIN-PROTEIN LIGASE TRIM"/>
    <property type="match status" value="1"/>
</dbReference>
<dbReference type="PRINTS" id="PR01407">
    <property type="entry name" value="BUTYPHLNCDUF"/>
</dbReference>
<dbReference type="SUPFAM" id="SSF49899">
    <property type="entry name" value="Concanavalin A-like lectins/glucanases"/>
    <property type="match status" value="1"/>
</dbReference>
<evidence type="ECO:0000313" key="3">
    <source>
        <dbReference type="EMBL" id="KAG7491295.1"/>
    </source>
</evidence>
<dbReference type="Gene3D" id="2.60.120.920">
    <property type="match status" value="1"/>
</dbReference>
<protein>
    <recommendedName>
        <fullName evidence="2">B30.2/SPRY domain-containing protein</fullName>
    </recommendedName>
</protein>
<dbReference type="CDD" id="cd12893">
    <property type="entry name" value="SPRY_PRY_TRIM35"/>
    <property type="match status" value="1"/>
</dbReference>
<dbReference type="AlphaFoldDB" id="A0A9D3QEJ0"/>
<accession>A0A9D3QEJ0</accession>